<keyword evidence="8" id="KW-1185">Reference proteome</keyword>
<evidence type="ECO:0000259" key="6">
    <source>
        <dbReference type="Pfam" id="PF26168"/>
    </source>
</evidence>
<dbReference type="PANTHER" id="PTHR48044">
    <property type="entry name" value="GLYCOSYLTRANSFERASE"/>
    <property type="match status" value="1"/>
</dbReference>
<dbReference type="CDD" id="cd03784">
    <property type="entry name" value="GT1_Gtf-like"/>
    <property type="match status" value="1"/>
</dbReference>
<dbReference type="InterPro" id="IPR035595">
    <property type="entry name" value="UDP_glycos_trans_CS"/>
</dbReference>
<sequence>MGSLTNHQNQHDNKSTKQPHVAVIMVPFPAQGHLNQLMQLSCLITSYNIPVYYVGSAIHNRQAKVRVNGLSPHDIAKIHFHDLPTPSFASPPPNPDSLNKFPSQLQPAWDATLSLRQPFATYLRDMSSKANRVVVIHDPMMAVVVQDVASIPNAESYVFHCLSAFYKFSFDWESKGIPFPIELPKELPSIEGCITDEILSFAALQTEPLKYRAGDIYNTCRLIEAPYLDLLDREDETGNRKSWAIGPILPTKFSSANKSIKCLEWLDKQEAKSVIYVTFGTTTSLSDEQIEELAFGLEQSKQRFLWVLRDADKGNVFDGEVRRAKLPEGYEERVKGVGMVVRDWAPQPEILAHPSTGGFMSHCGWNSCIESITMGVPIAAWPMHSDQPRNTMLMADILKVGLVVREWKQREELVKASTIENVVKRLMASEEGNEIRKRAEELGATVRQATEEEGGVSRVELDSFIAHITRDNDLLARTSSLSSSSACCDTSSQTSVV</sequence>
<reference evidence="7 8" key="1">
    <citation type="submission" date="2024-12" db="EMBL/GenBank/DDBJ databases">
        <title>The unique morphological basis and parallel evolutionary history of personate flowers in Penstemon.</title>
        <authorList>
            <person name="Depatie T.H."/>
            <person name="Wessinger C.A."/>
        </authorList>
    </citation>
    <scope>NUCLEOTIDE SEQUENCE [LARGE SCALE GENOMIC DNA]</scope>
    <source>
        <strain evidence="7">WTNN_2</strain>
        <tissue evidence="7">Leaf</tissue>
    </source>
</reference>
<dbReference type="GO" id="GO:0050404">
    <property type="term" value="F:zeatin O-beta-D-xylosyltransferase activity"/>
    <property type="evidence" value="ECO:0007669"/>
    <property type="project" value="UniProtKB-ARBA"/>
</dbReference>
<evidence type="ECO:0000256" key="2">
    <source>
        <dbReference type="ARBA" id="ARBA00022676"/>
    </source>
</evidence>
<dbReference type="GO" id="GO:0016138">
    <property type="term" value="P:glycoside biosynthetic process"/>
    <property type="evidence" value="ECO:0007669"/>
    <property type="project" value="UniProtKB-ARBA"/>
</dbReference>
<dbReference type="AlphaFoldDB" id="A0ABD3S5L5"/>
<comment type="caution">
    <text evidence="7">The sequence shown here is derived from an EMBL/GenBank/DDBJ whole genome shotgun (WGS) entry which is preliminary data.</text>
</comment>
<evidence type="ECO:0000256" key="3">
    <source>
        <dbReference type="ARBA" id="ARBA00022679"/>
    </source>
</evidence>
<evidence type="ECO:0000256" key="5">
    <source>
        <dbReference type="RuleBase" id="RU362057"/>
    </source>
</evidence>
<protein>
    <recommendedName>
        <fullName evidence="5">Glycosyltransferase</fullName>
        <ecNumber evidence="5">2.4.1.-</ecNumber>
    </recommendedName>
</protein>
<evidence type="ECO:0000256" key="1">
    <source>
        <dbReference type="ARBA" id="ARBA00009995"/>
    </source>
</evidence>
<dbReference type="Gene3D" id="3.40.50.2000">
    <property type="entry name" value="Glycogen Phosphorylase B"/>
    <property type="match status" value="2"/>
</dbReference>
<proteinExistence type="inferred from homology"/>
<name>A0ABD3S5L5_9LAMI</name>
<comment type="similarity">
    <text evidence="1 4">Belongs to the UDP-glycosyltransferase family.</text>
</comment>
<evidence type="ECO:0000256" key="4">
    <source>
        <dbReference type="RuleBase" id="RU003718"/>
    </source>
</evidence>
<dbReference type="InterPro" id="IPR002213">
    <property type="entry name" value="UDP_glucos_trans"/>
</dbReference>
<evidence type="ECO:0000313" key="7">
    <source>
        <dbReference type="EMBL" id="KAL3819785.1"/>
    </source>
</evidence>
<dbReference type="EMBL" id="JBJXBP010000007">
    <property type="protein sequence ID" value="KAL3819785.1"/>
    <property type="molecule type" value="Genomic_DNA"/>
</dbReference>
<accession>A0ABD3S5L5</accession>
<dbReference type="PROSITE" id="PS00375">
    <property type="entry name" value="UDPGT"/>
    <property type="match status" value="1"/>
</dbReference>
<dbReference type="PANTHER" id="PTHR48044:SF48">
    <property type="entry name" value="GLYCOSYLTRANSFERASE"/>
    <property type="match status" value="1"/>
</dbReference>
<keyword evidence="2 4" id="KW-0328">Glycosyltransferase</keyword>
<dbReference type="GO" id="GO:0009690">
    <property type="term" value="P:cytokinin metabolic process"/>
    <property type="evidence" value="ECO:0007669"/>
    <property type="project" value="UniProtKB-ARBA"/>
</dbReference>
<dbReference type="FunFam" id="3.40.50.2000:FF:000238">
    <property type="entry name" value="Glycosyltransferase"/>
    <property type="match status" value="1"/>
</dbReference>
<dbReference type="Pfam" id="PF26168">
    <property type="entry name" value="Glyco_transf_N"/>
    <property type="match status" value="1"/>
</dbReference>
<dbReference type="Proteomes" id="UP001634393">
    <property type="component" value="Unassembled WGS sequence"/>
</dbReference>
<dbReference type="InterPro" id="IPR058980">
    <property type="entry name" value="Glyco_transf_N"/>
</dbReference>
<evidence type="ECO:0000313" key="8">
    <source>
        <dbReference type="Proteomes" id="UP001634393"/>
    </source>
</evidence>
<dbReference type="Pfam" id="PF00201">
    <property type="entry name" value="UDPGT"/>
    <property type="match status" value="1"/>
</dbReference>
<gene>
    <name evidence="7" type="ORF">ACJIZ3_005690</name>
</gene>
<keyword evidence="3 4" id="KW-0808">Transferase</keyword>
<feature type="domain" description="Glycosyltransferase N-terminal" evidence="6">
    <location>
        <begin position="20"/>
        <end position="250"/>
    </location>
</feature>
<dbReference type="FunFam" id="3.40.50.2000:FF:000060">
    <property type="entry name" value="Glycosyltransferase"/>
    <property type="match status" value="1"/>
</dbReference>
<dbReference type="EC" id="2.4.1.-" evidence="5"/>
<organism evidence="7 8">
    <name type="scientific">Penstemon smallii</name>
    <dbReference type="NCBI Taxonomy" id="265156"/>
    <lineage>
        <taxon>Eukaryota</taxon>
        <taxon>Viridiplantae</taxon>
        <taxon>Streptophyta</taxon>
        <taxon>Embryophyta</taxon>
        <taxon>Tracheophyta</taxon>
        <taxon>Spermatophyta</taxon>
        <taxon>Magnoliopsida</taxon>
        <taxon>eudicotyledons</taxon>
        <taxon>Gunneridae</taxon>
        <taxon>Pentapetalae</taxon>
        <taxon>asterids</taxon>
        <taxon>lamiids</taxon>
        <taxon>Lamiales</taxon>
        <taxon>Plantaginaceae</taxon>
        <taxon>Cheloneae</taxon>
        <taxon>Penstemon</taxon>
    </lineage>
</organism>
<dbReference type="SUPFAM" id="SSF53756">
    <property type="entry name" value="UDP-Glycosyltransferase/glycogen phosphorylase"/>
    <property type="match status" value="1"/>
</dbReference>